<dbReference type="GO" id="GO:0006865">
    <property type="term" value="P:amino acid transport"/>
    <property type="evidence" value="ECO:0007669"/>
    <property type="project" value="InterPro"/>
</dbReference>
<feature type="transmembrane region" description="Helical" evidence="7">
    <location>
        <begin position="170"/>
        <end position="188"/>
    </location>
</feature>
<feature type="transmembrane region" description="Helical" evidence="7">
    <location>
        <begin position="127"/>
        <end position="150"/>
    </location>
</feature>
<feature type="transmembrane region" description="Helical" evidence="7">
    <location>
        <begin position="483"/>
        <end position="502"/>
    </location>
</feature>
<evidence type="ECO:0000256" key="3">
    <source>
        <dbReference type="ARBA" id="ARBA00022692"/>
    </source>
</evidence>
<feature type="transmembrane region" description="Helical" evidence="7">
    <location>
        <begin position="411"/>
        <end position="434"/>
    </location>
</feature>
<dbReference type="InterPro" id="IPR002293">
    <property type="entry name" value="AA/rel_permease1"/>
</dbReference>
<reference evidence="8 9" key="1">
    <citation type="journal article" date="2018" name="Mycol. Prog.">
        <title>Coniella lustricola, a new species from submerged detritus.</title>
        <authorList>
            <person name="Raudabaugh D.B."/>
            <person name="Iturriaga T."/>
            <person name="Carver A."/>
            <person name="Mondo S."/>
            <person name="Pangilinan J."/>
            <person name="Lipzen A."/>
            <person name="He G."/>
            <person name="Amirebrahimi M."/>
            <person name="Grigoriev I.V."/>
            <person name="Miller A.N."/>
        </authorList>
    </citation>
    <scope>NUCLEOTIDE SEQUENCE [LARGE SCALE GENOMIC DNA]</scope>
    <source>
        <strain evidence="8 9">B22-T-1</strain>
    </source>
</reference>
<comment type="subcellular location">
    <subcellularLocation>
        <location evidence="1">Membrane</location>
        <topology evidence="1">Multi-pass membrane protein</topology>
    </subcellularLocation>
</comment>
<feature type="transmembrane region" description="Helical" evidence="7">
    <location>
        <begin position="285"/>
        <end position="307"/>
    </location>
</feature>
<sequence length="554" mass="60150">MESTKIQLASEVAADTCDQEVLDEYDLAALGHEQALSRKFDLWSILALAFCVLGTWSTFAQDLASGLSYGGPVSILWGLCLVTVCNVCVAVSLGELCSSMPTALGQAYWVLRLWDTPAGRFGSYMCAWINTFGWWALTASQAAFMTSFLLGMKTMFDPDWTAGDKGWVQFLVYLGVTALLTGFNLIACRKDKVLPWFNNFVGVWFAGLFVIFSLALLIAVGTKDGLHYQPAKFVFGRWINQSGWDDGVTWFVGLIQAAYGLTAFDSVIHMVEEIPAPRRNAPRAIWLSVVIGAISGFIFMVVCLFCIQDLDVVINADLPFMQLVQDAIGLQGGAVLLALFIFNGLGQGISIFTTGSRLTWGFARDGGLPFSQYFSKVDETWKVPARAIILQGLIIALVGVLYLFANTVLEAILSTATIALTISYALPILAVMIAGRDKLPSGGFRLGGWLGPILNWTSIVYCAVTTVFFFFPGAPNPAPSDMNYAIAVFAVVLVVAGGFWLVGGCKAYMQTAESAARMQDARQREMLVHEGVAVPGDAEEEEDEGRSHVGSDTK</sequence>
<keyword evidence="5 7" id="KW-0472">Membrane</keyword>
<organism evidence="8 9">
    <name type="scientific">Coniella lustricola</name>
    <dbReference type="NCBI Taxonomy" id="2025994"/>
    <lineage>
        <taxon>Eukaryota</taxon>
        <taxon>Fungi</taxon>
        <taxon>Dikarya</taxon>
        <taxon>Ascomycota</taxon>
        <taxon>Pezizomycotina</taxon>
        <taxon>Sordariomycetes</taxon>
        <taxon>Sordariomycetidae</taxon>
        <taxon>Diaporthales</taxon>
        <taxon>Schizoparmaceae</taxon>
        <taxon>Coniella</taxon>
    </lineage>
</organism>
<dbReference type="OrthoDB" id="2417308at2759"/>
<feature type="region of interest" description="Disordered" evidence="6">
    <location>
        <begin position="532"/>
        <end position="554"/>
    </location>
</feature>
<proteinExistence type="predicted"/>
<evidence type="ECO:0000256" key="4">
    <source>
        <dbReference type="ARBA" id="ARBA00022989"/>
    </source>
</evidence>
<keyword evidence="2" id="KW-0813">Transport</keyword>
<dbReference type="Gene3D" id="1.20.1740.10">
    <property type="entry name" value="Amino acid/polyamine transporter I"/>
    <property type="match status" value="1"/>
</dbReference>
<evidence type="ECO:0000256" key="7">
    <source>
        <dbReference type="SAM" id="Phobius"/>
    </source>
</evidence>
<dbReference type="InterPro" id="IPR004840">
    <property type="entry name" value="Amino_acid_permease_CS"/>
</dbReference>
<evidence type="ECO:0000256" key="1">
    <source>
        <dbReference type="ARBA" id="ARBA00004141"/>
    </source>
</evidence>
<evidence type="ECO:0000256" key="6">
    <source>
        <dbReference type="SAM" id="MobiDB-lite"/>
    </source>
</evidence>
<dbReference type="PIRSF" id="PIRSF006060">
    <property type="entry name" value="AA_transporter"/>
    <property type="match status" value="1"/>
</dbReference>
<feature type="transmembrane region" description="Helical" evidence="7">
    <location>
        <begin position="446"/>
        <end position="471"/>
    </location>
</feature>
<feature type="transmembrane region" description="Helical" evidence="7">
    <location>
        <begin position="383"/>
        <end position="405"/>
    </location>
</feature>
<dbReference type="PROSITE" id="PS00218">
    <property type="entry name" value="AMINO_ACID_PERMEASE_1"/>
    <property type="match status" value="1"/>
</dbReference>
<feature type="transmembrane region" description="Helical" evidence="7">
    <location>
        <begin position="327"/>
        <end position="346"/>
    </location>
</feature>
<dbReference type="GO" id="GO:0022857">
    <property type="term" value="F:transmembrane transporter activity"/>
    <property type="evidence" value="ECO:0007669"/>
    <property type="project" value="InterPro"/>
</dbReference>
<evidence type="ECO:0000256" key="5">
    <source>
        <dbReference type="ARBA" id="ARBA00023136"/>
    </source>
</evidence>
<feature type="transmembrane region" description="Helical" evidence="7">
    <location>
        <begin position="200"/>
        <end position="220"/>
    </location>
</feature>
<evidence type="ECO:0000313" key="8">
    <source>
        <dbReference type="EMBL" id="PSR92363.1"/>
    </source>
</evidence>
<feature type="compositionally biased region" description="Basic and acidic residues" evidence="6">
    <location>
        <begin position="545"/>
        <end position="554"/>
    </location>
</feature>
<dbReference type="GO" id="GO:0016020">
    <property type="term" value="C:membrane"/>
    <property type="evidence" value="ECO:0007669"/>
    <property type="project" value="UniProtKB-SubCell"/>
</dbReference>
<name>A0A2T3ADH0_9PEZI</name>
<dbReference type="PANTHER" id="PTHR45649">
    <property type="entry name" value="AMINO-ACID PERMEASE BAT1"/>
    <property type="match status" value="1"/>
</dbReference>
<feature type="transmembrane region" description="Helical" evidence="7">
    <location>
        <begin position="71"/>
        <end position="93"/>
    </location>
</feature>
<keyword evidence="4 7" id="KW-1133">Transmembrane helix</keyword>
<gene>
    <name evidence="8" type="ORF">BD289DRAFT_481109</name>
</gene>
<accession>A0A2T3ADH0</accession>
<keyword evidence="3 7" id="KW-0812">Transmembrane</keyword>
<dbReference type="Proteomes" id="UP000241462">
    <property type="component" value="Unassembled WGS sequence"/>
</dbReference>
<evidence type="ECO:0000313" key="9">
    <source>
        <dbReference type="Proteomes" id="UP000241462"/>
    </source>
</evidence>
<dbReference type="EMBL" id="KZ678407">
    <property type="protein sequence ID" value="PSR92363.1"/>
    <property type="molecule type" value="Genomic_DNA"/>
</dbReference>
<keyword evidence="9" id="KW-1185">Reference proteome</keyword>
<dbReference type="InParanoid" id="A0A2T3ADH0"/>
<dbReference type="Pfam" id="PF13520">
    <property type="entry name" value="AA_permease_2"/>
    <property type="match status" value="1"/>
</dbReference>
<dbReference type="PANTHER" id="PTHR45649:SF22">
    <property type="entry name" value="TRANSPORTER, PUTATIVE (EUROFUNG)-RELATED"/>
    <property type="match status" value="1"/>
</dbReference>
<dbReference type="AlphaFoldDB" id="A0A2T3ADH0"/>
<feature type="transmembrane region" description="Helical" evidence="7">
    <location>
        <begin position="40"/>
        <end position="59"/>
    </location>
</feature>
<dbReference type="STRING" id="2025994.A0A2T3ADH0"/>
<feature type="transmembrane region" description="Helical" evidence="7">
    <location>
        <begin position="247"/>
        <end position="264"/>
    </location>
</feature>
<evidence type="ECO:0000256" key="2">
    <source>
        <dbReference type="ARBA" id="ARBA00022448"/>
    </source>
</evidence>
<protein>
    <submittedName>
        <fullName evidence="8">Putative amino acid permease family protein</fullName>
    </submittedName>
</protein>
<dbReference type="FunCoup" id="A0A2T3ADH0">
    <property type="interactions" value="105"/>
</dbReference>